<dbReference type="InterPro" id="IPR027417">
    <property type="entry name" value="P-loop_NTPase"/>
</dbReference>
<dbReference type="EMBL" id="JAVFKD010000002">
    <property type="protein sequence ID" value="KAK5997061.1"/>
    <property type="molecule type" value="Genomic_DNA"/>
</dbReference>
<feature type="compositionally biased region" description="Basic and acidic residues" evidence="2">
    <location>
        <begin position="1176"/>
        <end position="1186"/>
    </location>
</feature>
<gene>
    <name evidence="4" type="ORF">PT974_02412</name>
</gene>
<dbReference type="SUPFAM" id="SSF52540">
    <property type="entry name" value="P-loop containing nucleoside triphosphate hydrolases"/>
    <property type="match status" value="1"/>
</dbReference>
<dbReference type="PANTHER" id="PTHR10039">
    <property type="entry name" value="AMELOGENIN"/>
    <property type="match status" value="1"/>
</dbReference>
<evidence type="ECO:0000256" key="2">
    <source>
        <dbReference type="SAM" id="MobiDB-lite"/>
    </source>
</evidence>
<dbReference type="Gene3D" id="1.25.40.20">
    <property type="entry name" value="Ankyrin repeat-containing domain"/>
    <property type="match status" value="1"/>
</dbReference>
<evidence type="ECO:0000256" key="1">
    <source>
        <dbReference type="ARBA" id="ARBA00022737"/>
    </source>
</evidence>
<dbReference type="InterPro" id="IPR036770">
    <property type="entry name" value="Ankyrin_rpt-contain_sf"/>
</dbReference>
<dbReference type="SUPFAM" id="SSF48403">
    <property type="entry name" value="Ankyrin repeat"/>
    <property type="match status" value="1"/>
</dbReference>
<organism evidence="4 5">
    <name type="scientific">Cladobotryum mycophilum</name>
    <dbReference type="NCBI Taxonomy" id="491253"/>
    <lineage>
        <taxon>Eukaryota</taxon>
        <taxon>Fungi</taxon>
        <taxon>Dikarya</taxon>
        <taxon>Ascomycota</taxon>
        <taxon>Pezizomycotina</taxon>
        <taxon>Sordariomycetes</taxon>
        <taxon>Hypocreomycetidae</taxon>
        <taxon>Hypocreales</taxon>
        <taxon>Hypocreaceae</taxon>
        <taxon>Cladobotryum</taxon>
    </lineage>
</organism>
<dbReference type="PANTHER" id="PTHR10039:SF16">
    <property type="entry name" value="GPI INOSITOL-DEACYLASE"/>
    <property type="match status" value="1"/>
</dbReference>
<comment type="caution">
    <text evidence="4">The sequence shown here is derived from an EMBL/GenBank/DDBJ whole genome shotgun (WGS) entry which is preliminary data.</text>
</comment>
<feature type="compositionally biased region" description="Pro residues" evidence="2">
    <location>
        <begin position="69"/>
        <end position="91"/>
    </location>
</feature>
<feature type="region of interest" description="Disordered" evidence="2">
    <location>
        <begin position="1162"/>
        <end position="1198"/>
    </location>
</feature>
<sequence>MERLREVKDRFKRLLRRKSRQSLSPTASPSANGHVSTSPRVSITSESQGPLLVPAGPSLSITLPVESPPPVLRPASPPPQSIVSEPIPPQPSLLEPQIPIQQSIAPKSPSEVVIPPTIRSELWEEALKQVNSKTKKWMMNIKSPHTNALNLKEQIDEIIHLVEKNKLSEQSNDKPWKMKIGEQTIIFREYVNDVVRFFTMIGDVAVTFAPPQIGAPWAAAKAILMIPVKEVEQMAALLGTAKLFVRIARRGQLYERLYQEITDEAAVKNFRESLLELYVAATELLAESETLFKAGLAKQTLMSILQPDKATGLISGIFKKEQKLALEVQSCEAINQRQLSGDLKKELTVIQSQLDQLSSLSSPITRVDDNVAKLLEVVSEAERERLLDFISTEKFGRSHATIMESRTENTSEWLLRNADFRNWLDIPQSSTLLWLKGAVGTGKTYLTCRVIHHIENTLQNQPHHEGFAFFYCSRSGHSLQDPQVVLQSFVRQLSSIAHDTEKVQVKLMEKWRTAKDKGTDLSYKDCKELILDSVALFSKTTLILDALDETDATTHNLAETLIEIMQKSSKPIKIFISSRPECYKVFEGWSTISIDAAEQSTDIETFLEENLYSHRDKFFQRRSQTTQALIKDTFSKRHGGMFRWAYLQVEALKRCKTDGAIINWAKKLPSGLMETYDQIWEGINELDREDSALAKRAIMWVMCAMAKMPVDGLLEAIRYVPNASTVSLIEAQSKEVVLSLCKNLLEIDVEKNEWVFPHASVPEYFESKLWPLEICDAFVSRASLGFLMNTQLRQDLQDISKEDLKDFWYYTGKMKTNIHGRRFFCAYALNIWPLHVERYDRWLGSNNEAHAEEAAELTATLKGFLGSPEQSSTQYQEWIHILTHVASADDMPSTMRRCVIYGYTGPSSTPLLTICRFGFFYVLHDWWLETRTIKQLALEEYRSRNGPVTALESAFIGNCMAIYITYFSNSYSTRQENAIDIVLNKRDHDLFEWIVGTIGVDAPIRRDWERYNWDHENLYQHASLLILCAKACEVWAVEVVLKAGADVNFVAEWGCYGSALAAAAGEPPWGGQTRVIQTLLDHGADVNLPLKIGEYGSAFEAALSWDDEELPNFLLAAGADPTMISSVGPYGSALACAVFYGHLNIVKAMVKKVGKERTVDALRQSKPHPPPHPPPHRPEDPWKNPWEDPEEDPEEYSVIDHAEIISNFGFGDYIHKEPESG</sequence>
<proteinExistence type="predicted"/>
<dbReference type="InterPro" id="IPR056884">
    <property type="entry name" value="NPHP3-like_N"/>
</dbReference>
<accession>A0ABR0SY07</accession>
<feature type="domain" description="Nephrocystin 3-like N-terminal" evidence="3">
    <location>
        <begin position="409"/>
        <end position="579"/>
    </location>
</feature>
<feature type="region of interest" description="Disordered" evidence="2">
    <location>
        <begin position="1"/>
        <end position="56"/>
    </location>
</feature>
<evidence type="ECO:0000313" key="5">
    <source>
        <dbReference type="Proteomes" id="UP001338125"/>
    </source>
</evidence>
<feature type="compositionally biased region" description="Basic residues" evidence="2">
    <location>
        <begin position="10"/>
        <end position="20"/>
    </location>
</feature>
<protein>
    <recommendedName>
        <fullName evidence="3">Nephrocystin 3-like N-terminal domain-containing protein</fullName>
    </recommendedName>
</protein>
<dbReference type="Gene3D" id="3.40.50.300">
    <property type="entry name" value="P-loop containing nucleotide triphosphate hydrolases"/>
    <property type="match status" value="1"/>
</dbReference>
<evidence type="ECO:0000259" key="3">
    <source>
        <dbReference type="Pfam" id="PF24883"/>
    </source>
</evidence>
<dbReference type="Pfam" id="PF24883">
    <property type="entry name" value="NPHP3_N"/>
    <property type="match status" value="1"/>
</dbReference>
<feature type="region of interest" description="Disordered" evidence="2">
    <location>
        <begin position="69"/>
        <end position="94"/>
    </location>
</feature>
<keyword evidence="5" id="KW-1185">Reference proteome</keyword>
<name>A0ABR0SY07_9HYPO</name>
<feature type="compositionally biased region" description="Polar residues" evidence="2">
    <location>
        <begin position="25"/>
        <end position="48"/>
    </location>
</feature>
<feature type="compositionally biased region" description="Acidic residues" evidence="2">
    <location>
        <begin position="1187"/>
        <end position="1197"/>
    </location>
</feature>
<dbReference type="Proteomes" id="UP001338125">
    <property type="component" value="Unassembled WGS sequence"/>
</dbReference>
<evidence type="ECO:0000313" key="4">
    <source>
        <dbReference type="EMBL" id="KAK5997061.1"/>
    </source>
</evidence>
<keyword evidence="1" id="KW-0677">Repeat</keyword>
<reference evidence="4 5" key="1">
    <citation type="submission" date="2024-01" db="EMBL/GenBank/DDBJ databases">
        <title>Complete genome of Cladobotryum mycophilum ATHUM6906.</title>
        <authorList>
            <person name="Christinaki A.C."/>
            <person name="Myridakis A.I."/>
            <person name="Kouvelis V.N."/>
        </authorList>
    </citation>
    <scope>NUCLEOTIDE SEQUENCE [LARGE SCALE GENOMIC DNA]</scope>
    <source>
        <strain evidence="4 5">ATHUM6906</strain>
    </source>
</reference>